<evidence type="ECO:0000259" key="5">
    <source>
        <dbReference type="Pfam" id="PF00389"/>
    </source>
</evidence>
<organism evidence="7 8">
    <name type="scientific">Candidatus Vogelbacteria bacterium CG10_big_fil_rev_8_21_14_0_10_45_14</name>
    <dbReference type="NCBI Taxonomy" id="1975042"/>
    <lineage>
        <taxon>Bacteria</taxon>
        <taxon>Candidatus Vogeliibacteriota</taxon>
    </lineage>
</organism>
<reference evidence="7 8" key="1">
    <citation type="submission" date="2017-09" db="EMBL/GenBank/DDBJ databases">
        <title>Depth-based differentiation of microbial function through sediment-hosted aquifers and enrichment of novel symbionts in the deep terrestrial subsurface.</title>
        <authorList>
            <person name="Probst A.J."/>
            <person name="Ladd B."/>
            <person name="Jarett J.K."/>
            <person name="Geller-Mcgrath D.E."/>
            <person name="Sieber C.M."/>
            <person name="Emerson J.B."/>
            <person name="Anantharaman K."/>
            <person name="Thomas B.C."/>
            <person name="Malmstrom R."/>
            <person name="Stieglmeier M."/>
            <person name="Klingl A."/>
            <person name="Woyke T."/>
            <person name="Ryan C.M."/>
            <person name="Banfield J.F."/>
        </authorList>
    </citation>
    <scope>NUCLEOTIDE SEQUENCE [LARGE SCALE GENOMIC DNA]</scope>
    <source>
        <strain evidence="7">CG10_big_fil_rev_8_21_14_0_10_45_14</strain>
    </source>
</reference>
<dbReference type="InterPro" id="IPR029752">
    <property type="entry name" value="D-isomer_DH_CS1"/>
</dbReference>
<dbReference type="Proteomes" id="UP000230833">
    <property type="component" value="Unassembled WGS sequence"/>
</dbReference>
<name>A0A2H0RKN3_9BACT</name>
<keyword evidence="3" id="KW-0520">NAD</keyword>
<evidence type="ECO:0000256" key="4">
    <source>
        <dbReference type="RuleBase" id="RU003719"/>
    </source>
</evidence>
<dbReference type="InterPro" id="IPR006140">
    <property type="entry name" value="D-isomer_DH_NAD-bd"/>
</dbReference>
<evidence type="ECO:0000256" key="1">
    <source>
        <dbReference type="ARBA" id="ARBA00005854"/>
    </source>
</evidence>
<sequence>MNIVIYGGYKEWEVDEFKQRLEGHSLVFVSETVQNAGAELSKDADVVSVFVDSKLTKEDLELMPKLKMISTRSTGYDHIDLASAKKRGIVVSNVPTYGENTVAEYAFALLLALARRTYESTERVRETGSFSQDGLEGFDILGKTIGVVGTGHIGLHSIKIAKGFGMDVVAFDVNHNVEEAANMGFIYVGMDELLRDSDVITLHAPYNDHTHHMIGKTEFAKMRKGTYLINTARGGLVDTEAMVCALRDGILAGAGLDVLEGEADLKNELDLLEGGDDKQERMKTLLENHFLVDHPRVIIAPHNAYNTREAIMRILTTTISNIEAFSAGTPINTVG</sequence>
<accession>A0A2H0RKN3</accession>
<dbReference type="PROSITE" id="PS00065">
    <property type="entry name" value="D_2_HYDROXYACID_DH_1"/>
    <property type="match status" value="1"/>
</dbReference>
<dbReference type="PROSITE" id="PS00671">
    <property type="entry name" value="D_2_HYDROXYACID_DH_3"/>
    <property type="match status" value="1"/>
</dbReference>
<comment type="caution">
    <text evidence="7">The sequence shown here is derived from an EMBL/GenBank/DDBJ whole genome shotgun (WGS) entry which is preliminary data.</text>
</comment>
<dbReference type="Pfam" id="PF02826">
    <property type="entry name" value="2-Hacid_dh_C"/>
    <property type="match status" value="1"/>
</dbReference>
<protein>
    <submittedName>
        <fullName evidence="7">Hydroxyacid dehydrogenase</fullName>
    </submittedName>
</protein>
<keyword evidence="2 4" id="KW-0560">Oxidoreductase</keyword>
<dbReference type="Gene3D" id="3.40.50.720">
    <property type="entry name" value="NAD(P)-binding Rossmann-like Domain"/>
    <property type="match status" value="2"/>
</dbReference>
<dbReference type="SUPFAM" id="SSF52283">
    <property type="entry name" value="Formate/glycerate dehydrogenase catalytic domain-like"/>
    <property type="match status" value="1"/>
</dbReference>
<feature type="domain" description="D-isomer specific 2-hydroxyacid dehydrogenase NAD-binding" evidence="6">
    <location>
        <begin position="107"/>
        <end position="304"/>
    </location>
</feature>
<evidence type="ECO:0000256" key="3">
    <source>
        <dbReference type="ARBA" id="ARBA00023027"/>
    </source>
</evidence>
<proteinExistence type="inferred from homology"/>
<dbReference type="GO" id="GO:0051287">
    <property type="term" value="F:NAD binding"/>
    <property type="evidence" value="ECO:0007669"/>
    <property type="project" value="InterPro"/>
</dbReference>
<dbReference type="InterPro" id="IPR029753">
    <property type="entry name" value="D-isomer_DH_CS"/>
</dbReference>
<dbReference type="PANTHER" id="PTHR43026:SF1">
    <property type="entry name" value="2-HYDROXYACID DEHYDROGENASE HOMOLOG 1-RELATED"/>
    <property type="match status" value="1"/>
</dbReference>
<dbReference type="PROSITE" id="PS00670">
    <property type="entry name" value="D_2_HYDROXYACID_DH_2"/>
    <property type="match status" value="1"/>
</dbReference>
<dbReference type="GO" id="GO:0008720">
    <property type="term" value="F:D-lactate dehydrogenase (NAD+) activity"/>
    <property type="evidence" value="ECO:0007669"/>
    <property type="project" value="TreeGrafter"/>
</dbReference>
<dbReference type="Pfam" id="PF00389">
    <property type="entry name" value="2-Hacid_dh"/>
    <property type="match status" value="1"/>
</dbReference>
<comment type="similarity">
    <text evidence="1 4">Belongs to the D-isomer specific 2-hydroxyacid dehydrogenase family.</text>
</comment>
<dbReference type="SUPFAM" id="SSF51735">
    <property type="entry name" value="NAD(P)-binding Rossmann-fold domains"/>
    <property type="match status" value="1"/>
</dbReference>
<evidence type="ECO:0000313" key="7">
    <source>
        <dbReference type="EMBL" id="PIR47111.1"/>
    </source>
</evidence>
<dbReference type="InterPro" id="IPR058205">
    <property type="entry name" value="D-LDH-like"/>
</dbReference>
<evidence type="ECO:0000313" key="8">
    <source>
        <dbReference type="Proteomes" id="UP000230833"/>
    </source>
</evidence>
<evidence type="ECO:0000259" key="6">
    <source>
        <dbReference type="Pfam" id="PF02826"/>
    </source>
</evidence>
<feature type="domain" description="D-isomer specific 2-hydroxyacid dehydrogenase catalytic" evidence="5">
    <location>
        <begin position="4"/>
        <end position="333"/>
    </location>
</feature>
<dbReference type="PANTHER" id="PTHR43026">
    <property type="entry name" value="2-HYDROXYACID DEHYDROGENASE HOMOLOG 1-RELATED"/>
    <property type="match status" value="1"/>
</dbReference>
<evidence type="ECO:0000256" key="2">
    <source>
        <dbReference type="ARBA" id="ARBA00023002"/>
    </source>
</evidence>
<dbReference type="AlphaFoldDB" id="A0A2H0RKN3"/>
<dbReference type="EMBL" id="PCYL01000005">
    <property type="protein sequence ID" value="PIR47111.1"/>
    <property type="molecule type" value="Genomic_DNA"/>
</dbReference>
<dbReference type="InterPro" id="IPR006139">
    <property type="entry name" value="D-isomer_2_OHA_DH_cat_dom"/>
</dbReference>
<dbReference type="InterPro" id="IPR036291">
    <property type="entry name" value="NAD(P)-bd_dom_sf"/>
</dbReference>
<gene>
    <name evidence="7" type="ORF">COV07_00340</name>
</gene>